<name>A0A4D6LXV1_VIGUN</name>
<proteinExistence type="predicted"/>
<protein>
    <submittedName>
        <fullName evidence="1">Uncharacterized protein</fullName>
    </submittedName>
</protein>
<reference evidence="1 2" key="1">
    <citation type="submission" date="2019-04" db="EMBL/GenBank/DDBJ databases">
        <title>An improved genome assembly and genetic linkage map for asparagus bean, Vigna unguiculata ssp. sesquipedialis.</title>
        <authorList>
            <person name="Xia Q."/>
            <person name="Zhang R."/>
            <person name="Dong Y."/>
        </authorList>
    </citation>
    <scope>NUCLEOTIDE SEQUENCE [LARGE SCALE GENOMIC DNA]</scope>
    <source>
        <tissue evidence="1">Leaf</tissue>
    </source>
</reference>
<evidence type="ECO:0000313" key="1">
    <source>
        <dbReference type="EMBL" id="QCD93313.1"/>
    </source>
</evidence>
<dbReference type="AlphaFoldDB" id="A0A4D6LXV1"/>
<gene>
    <name evidence="1" type="ORF">DEO72_LG5g1386</name>
</gene>
<evidence type="ECO:0000313" key="2">
    <source>
        <dbReference type="Proteomes" id="UP000501690"/>
    </source>
</evidence>
<keyword evidence="2" id="KW-1185">Reference proteome</keyword>
<accession>A0A4D6LXV1</accession>
<dbReference type="Proteomes" id="UP000501690">
    <property type="component" value="Linkage Group LG5"/>
</dbReference>
<dbReference type="EMBL" id="CP039349">
    <property type="protein sequence ID" value="QCD93313.1"/>
    <property type="molecule type" value="Genomic_DNA"/>
</dbReference>
<sequence length="64" mass="7424">MEKHNAILAKLKSEVVQAHDEVLKLKGAVPKGSRKFSKRKQYGDVKMQDETASLSEEKWFYLWS</sequence>
<organism evidence="1 2">
    <name type="scientific">Vigna unguiculata</name>
    <name type="common">Cowpea</name>
    <dbReference type="NCBI Taxonomy" id="3917"/>
    <lineage>
        <taxon>Eukaryota</taxon>
        <taxon>Viridiplantae</taxon>
        <taxon>Streptophyta</taxon>
        <taxon>Embryophyta</taxon>
        <taxon>Tracheophyta</taxon>
        <taxon>Spermatophyta</taxon>
        <taxon>Magnoliopsida</taxon>
        <taxon>eudicotyledons</taxon>
        <taxon>Gunneridae</taxon>
        <taxon>Pentapetalae</taxon>
        <taxon>rosids</taxon>
        <taxon>fabids</taxon>
        <taxon>Fabales</taxon>
        <taxon>Fabaceae</taxon>
        <taxon>Papilionoideae</taxon>
        <taxon>50 kb inversion clade</taxon>
        <taxon>NPAAA clade</taxon>
        <taxon>indigoferoid/millettioid clade</taxon>
        <taxon>Phaseoleae</taxon>
        <taxon>Vigna</taxon>
    </lineage>
</organism>